<feature type="region of interest" description="Disordered" evidence="2">
    <location>
        <begin position="439"/>
        <end position="472"/>
    </location>
</feature>
<gene>
    <name evidence="4" type="ORF">Tci_328642</name>
</gene>
<feature type="compositionally biased region" description="Basic and acidic residues" evidence="2">
    <location>
        <begin position="335"/>
        <end position="353"/>
    </location>
</feature>
<dbReference type="SMART" id="SM00343">
    <property type="entry name" value="ZnF_C2HC"/>
    <property type="match status" value="1"/>
</dbReference>
<evidence type="ECO:0000256" key="2">
    <source>
        <dbReference type="SAM" id="MobiDB-lite"/>
    </source>
</evidence>
<dbReference type="InterPro" id="IPR001878">
    <property type="entry name" value="Znf_CCHC"/>
</dbReference>
<sequence length="1455" mass="165476">TKVLVYALPNVDNLSDVVIYSFFASQSNNPQLDNDDLKQIDADDLEKIDLKWQMAVLTVRAKRFLQRTRRNLGANGTTSIGFDISKVECYNCHRRGHFVRECMSPRDTRNKDTQRRNVNALVSQCDGVGSYDWSFQADEEPTNYALMVFTSSSSSSSDNEVDPCSKACSKAYATLQSHYDKLTNDLRKSQFDVLSYKIDLESVEARLVVYQQNENVCEQDIKLLKLDVILRDNALVELRKKFEAAENEKDDMPTSLVHDRYKSGEGYHAVTPPYTGTFMPLKPDLVFYDALTANETVPTILNVKPNTTKPNKDLSQSNRPSAPIIKDWVSDSEDESKVEHPTPAKNYRKDIPKSKGHRHSWNRKACFVCKSLTHLIKGYDYYEKKMVQKPIRNNAMRGTHQHYERMTHPHPHRHVVTTSVLTRSRLIPLTVARPVTTVVPQTKVQHQRPTKHGVNKAHSPIRRPINLRPSPNSNFHQKVTTVRANQVNVVQGFKGNWGNQQQALKDKGVIDSGCSRHMTGNISYLSDFEEINRGYVAFGGNPKGGKITGKDTECVVLSTDFKLPDENHVLLRVPRKNNMYNVDLKNIVPSGDLTCLFAKATLDKSNLWHRRLGHINIKTMNKPIKGNLVRGLPSKVFEINHTCVACKKGKQHRASWSGRIWLFDTLTQSMNYQPVVTGSQPNSTADPQNIDVDAAFTDKENESEVHVSPSSSDKQKKHDDKAKREAKGKCLVDVSTRVRDLSDEFEEFSVNSTNWVNAASTPVTAVGPNSTNSTNSFNVVGPSNTAVSTTFEIVRKSSFVDPSQYPDDPDMPALEDITYSDDEEDGHNQEEGIDYEEVFTPVARIEAVRLFLACASFMGFMVYQMDVKSAFLYETIKEEVYVCQPPGFEDPDYPDKVYKVVKALYGLHQAPRACSTNKELCKAFEKLMKDKFQMSLIGELTFFLGLQLKQNLNGIFISQDKYVAKILRKFGLIEEKSASTPIDTKKPLLKDPDAYSDSDYAEASLDRKSTTGGTCATLTKQVANLEQDKIAQAIEIIKLKHRVKRLEKKRQFKSSSLKRLRKVGTTQRVESSTDTIMDDQEDASKQGGITKLDANEDVTIEEVDAEVTIDADVQGRLEESQAKVYHLDLQHSKKVHSMQDTDEAEPAEVEEVTEVVTAAKLRTEVVTTTATTITTAQVPKASAPRRRRGVIIQDHEEAAIALVIMQSEDEAFARKLEAELNANINWNDVVDQVKRKERQYNTVMRYQALKRKLITEVQERKNMMVYLKNMVGFKIDFFSGVTYTNIRPIFEKHYNLNQAFLERVEEEVTYQEEEGSKRKDDSLEQRAAKKEDLEMLWKHVQERFQSSESKNFLDDFLLNTLKVMFEKPNVEANIWKDQREKKYPLTRFTLEQILNNVRLEVEEESKMSLELLRLVRRQLQEGYKPDFGVDALKTLRKYAKGLLLLVKELNAAGSI</sequence>
<feature type="domain" description="CCHC-type" evidence="3">
    <location>
        <begin position="89"/>
        <end position="102"/>
    </location>
</feature>
<feature type="compositionally biased region" description="Polar residues" evidence="2">
    <location>
        <begin position="302"/>
        <end position="320"/>
    </location>
</feature>
<dbReference type="SUPFAM" id="SSF57756">
    <property type="entry name" value="Retrovirus zinc finger-like domains"/>
    <property type="match status" value="1"/>
</dbReference>
<feature type="non-terminal residue" evidence="4">
    <location>
        <position position="1"/>
    </location>
</feature>
<proteinExistence type="predicted"/>
<organism evidence="4">
    <name type="scientific">Tanacetum cinerariifolium</name>
    <name type="common">Dalmatian daisy</name>
    <name type="synonym">Chrysanthemum cinerariifolium</name>
    <dbReference type="NCBI Taxonomy" id="118510"/>
    <lineage>
        <taxon>Eukaryota</taxon>
        <taxon>Viridiplantae</taxon>
        <taxon>Streptophyta</taxon>
        <taxon>Embryophyta</taxon>
        <taxon>Tracheophyta</taxon>
        <taxon>Spermatophyta</taxon>
        <taxon>Magnoliopsida</taxon>
        <taxon>eudicotyledons</taxon>
        <taxon>Gunneridae</taxon>
        <taxon>Pentapetalae</taxon>
        <taxon>asterids</taxon>
        <taxon>campanulids</taxon>
        <taxon>Asterales</taxon>
        <taxon>Asteraceae</taxon>
        <taxon>Asteroideae</taxon>
        <taxon>Anthemideae</taxon>
        <taxon>Anthemidinae</taxon>
        <taxon>Tanacetum</taxon>
    </lineage>
</organism>
<dbReference type="InterPro" id="IPR054722">
    <property type="entry name" value="PolX-like_BBD"/>
</dbReference>
<name>A0A699H879_TANCI</name>
<dbReference type="Pfam" id="PF13976">
    <property type="entry name" value="gag_pre-integrs"/>
    <property type="match status" value="1"/>
</dbReference>
<evidence type="ECO:0000313" key="4">
    <source>
        <dbReference type="EMBL" id="GEX56667.1"/>
    </source>
</evidence>
<dbReference type="InterPro" id="IPR036875">
    <property type="entry name" value="Znf_CCHC_sf"/>
</dbReference>
<evidence type="ECO:0000256" key="1">
    <source>
        <dbReference type="PROSITE-ProRule" id="PRU00047"/>
    </source>
</evidence>
<dbReference type="InterPro" id="IPR025724">
    <property type="entry name" value="GAG-pre-integrase_dom"/>
</dbReference>
<dbReference type="Pfam" id="PF07727">
    <property type="entry name" value="RVT_2"/>
    <property type="match status" value="1"/>
</dbReference>
<keyword evidence="1" id="KW-0862">Zinc</keyword>
<keyword evidence="1" id="KW-0863">Zinc-finger</keyword>
<accession>A0A699H879</accession>
<dbReference type="InterPro" id="IPR013103">
    <property type="entry name" value="RVT_2"/>
</dbReference>
<dbReference type="Gene3D" id="4.10.60.10">
    <property type="entry name" value="Zinc finger, CCHC-type"/>
    <property type="match status" value="1"/>
</dbReference>
<evidence type="ECO:0000259" key="3">
    <source>
        <dbReference type="PROSITE" id="PS50158"/>
    </source>
</evidence>
<dbReference type="EMBL" id="BKCJ010116025">
    <property type="protein sequence ID" value="GEX56667.1"/>
    <property type="molecule type" value="Genomic_DNA"/>
</dbReference>
<dbReference type="GO" id="GO:0008270">
    <property type="term" value="F:zinc ion binding"/>
    <property type="evidence" value="ECO:0007669"/>
    <property type="project" value="UniProtKB-KW"/>
</dbReference>
<comment type="caution">
    <text evidence="4">The sequence shown here is derived from an EMBL/GenBank/DDBJ whole genome shotgun (WGS) entry which is preliminary data.</text>
</comment>
<feature type="compositionally biased region" description="Basic residues" evidence="2">
    <location>
        <begin position="445"/>
        <end position="461"/>
    </location>
</feature>
<keyword evidence="1" id="KW-0479">Metal-binding</keyword>
<protein>
    <recommendedName>
        <fullName evidence="3">CCHC-type domain-containing protein</fullName>
    </recommendedName>
</protein>
<feature type="region of interest" description="Disordered" evidence="2">
    <location>
        <begin position="699"/>
        <end position="726"/>
    </location>
</feature>
<reference evidence="4" key="1">
    <citation type="journal article" date="2019" name="Sci. Rep.">
        <title>Draft genome of Tanacetum cinerariifolium, the natural source of mosquito coil.</title>
        <authorList>
            <person name="Yamashiro T."/>
            <person name="Shiraishi A."/>
            <person name="Satake H."/>
            <person name="Nakayama K."/>
        </authorList>
    </citation>
    <scope>NUCLEOTIDE SEQUENCE</scope>
</reference>
<dbReference type="Pfam" id="PF22936">
    <property type="entry name" value="Pol_BBD"/>
    <property type="match status" value="1"/>
</dbReference>
<dbReference type="GO" id="GO:0003676">
    <property type="term" value="F:nucleic acid binding"/>
    <property type="evidence" value="ECO:0007669"/>
    <property type="project" value="InterPro"/>
</dbReference>
<feature type="compositionally biased region" description="Basic and acidic residues" evidence="2">
    <location>
        <begin position="713"/>
        <end position="726"/>
    </location>
</feature>
<feature type="region of interest" description="Disordered" evidence="2">
    <location>
        <begin position="302"/>
        <end position="357"/>
    </location>
</feature>
<dbReference type="PROSITE" id="PS50158">
    <property type="entry name" value="ZF_CCHC"/>
    <property type="match status" value="1"/>
</dbReference>